<keyword evidence="2" id="KW-1185">Reference proteome</keyword>
<evidence type="ECO:0000313" key="2">
    <source>
        <dbReference type="Proteomes" id="UP000076078"/>
    </source>
</evidence>
<name>A0A152A0Y6_TIELA</name>
<accession>A0A152A0Y6</accession>
<comment type="caution">
    <text evidence="1">The sequence shown here is derived from an EMBL/GenBank/DDBJ whole genome shotgun (WGS) entry which is preliminary data.</text>
</comment>
<dbReference type="InParanoid" id="A0A152A0Y6"/>
<proteinExistence type="predicted"/>
<gene>
    <name evidence="1" type="ORF">DLAC_03670</name>
</gene>
<dbReference type="Proteomes" id="UP000076078">
    <property type="component" value="Unassembled WGS sequence"/>
</dbReference>
<protein>
    <submittedName>
        <fullName evidence="1">Uncharacterized protein</fullName>
    </submittedName>
</protein>
<reference evidence="1 2" key="1">
    <citation type="submission" date="2015-12" db="EMBL/GenBank/DDBJ databases">
        <title>Dictyostelia acquired genes for synthesis and detection of signals that induce cell-type specialization by lateral gene transfer from prokaryotes.</title>
        <authorList>
            <person name="Gloeckner G."/>
            <person name="Schaap P."/>
        </authorList>
    </citation>
    <scope>NUCLEOTIDE SEQUENCE [LARGE SCALE GENOMIC DNA]</scope>
    <source>
        <strain evidence="1 2">TK</strain>
    </source>
</reference>
<sequence length="125" mass="14462">MGIYYSKTDKVVEEEKNQIHIPQYLILKTVNYVVNIDGLVGFRIDLLCRFVYRLSLVCKEWNNDIVPKIQIPSQILVTKYNITHLKFLLNMGILLDLCIEDTDNTLINQVEFEPNANITSMVLAT</sequence>
<dbReference type="EMBL" id="LODT01000020">
    <property type="protein sequence ID" value="KYQ99730.1"/>
    <property type="molecule type" value="Genomic_DNA"/>
</dbReference>
<dbReference type="AlphaFoldDB" id="A0A152A0Y6"/>
<evidence type="ECO:0000313" key="1">
    <source>
        <dbReference type="EMBL" id="KYQ99730.1"/>
    </source>
</evidence>
<organism evidence="1 2">
    <name type="scientific">Tieghemostelium lacteum</name>
    <name type="common">Slime mold</name>
    <name type="synonym">Dictyostelium lacteum</name>
    <dbReference type="NCBI Taxonomy" id="361077"/>
    <lineage>
        <taxon>Eukaryota</taxon>
        <taxon>Amoebozoa</taxon>
        <taxon>Evosea</taxon>
        <taxon>Eumycetozoa</taxon>
        <taxon>Dictyostelia</taxon>
        <taxon>Dictyosteliales</taxon>
        <taxon>Raperosteliaceae</taxon>
        <taxon>Tieghemostelium</taxon>
    </lineage>
</organism>